<dbReference type="RefSeq" id="WP_160785894.1">
    <property type="nucleotide sequence ID" value="NZ_CP086611.1"/>
</dbReference>
<evidence type="ECO:0000256" key="2">
    <source>
        <dbReference type="ARBA" id="ARBA00007430"/>
    </source>
</evidence>
<dbReference type="InterPro" id="IPR050833">
    <property type="entry name" value="Poly_Biosynth_Transport"/>
</dbReference>
<evidence type="ECO:0000313" key="8">
    <source>
        <dbReference type="EMBL" id="MXO00505.1"/>
    </source>
</evidence>
<feature type="transmembrane region" description="Helical" evidence="7">
    <location>
        <begin position="117"/>
        <end position="134"/>
    </location>
</feature>
<proteinExistence type="inferred from homology"/>
<comment type="subcellular location">
    <subcellularLocation>
        <location evidence="1">Cell membrane</location>
        <topology evidence="1">Multi-pass membrane protein</topology>
    </subcellularLocation>
</comment>
<feature type="transmembrane region" description="Helical" evidence="7">
    <location>
        <begin position="183"/>
        <end position="203"/>
    </location>
</feature>
<feature type="transmembrane region" description="Helical" evidence="7">
    <location>
        <begin position="362"/>
        <end position="379"/>
    </location>
</feature>
<dbReference type="PANTHER" id="PTHR30250:SF10">
    <property type="entry name" value="LIPOPOLYSACCHARIDE BIOSYNTHESIS PROTEIN WZXC"/>
    <property type="match status" value="1"/>
</dbReference>
<comment type="similarity">
    <text evidence="2">Belongs to the polysaccharide synthase family.</text>
</comment>
<comment type="caution">
    <text evidence="8">The sequence shown here is derived from an EMBL/GenBank/DDBJ whole genome shotgun (WGS) entry which is preliminary data.</text>
</comment>
<dbReference type="OrthoDB" id="7605542at2"/>
<keyword evidence="6 7" id="KW-0472">Membrane</keyword>
<protein>
    <submittedName>
        <fullName evidence="8">Oligosaccharide flippase family protein</fullName>
    </submittedName>
</protein>
<feature type="transmembrane region" description="Helical" evidence="7">
    <location>
        <begin position="85"/>
        <end position="105"/>
    </location>
</feature>
<evidence type="ECO:0000256" key="5">
    <source>
        <dbReference type="ARBA" id="ARBA00022989"/>
    </source>
</evidence>
<reference evidence="8 9" key="1">
    <citation type="submission" date="2019-12" db="EMBL/GenBank/DDBJ databases">
        <title>Shinella granuli gen. nov., sp. nov., and proposal of the reclassification of Zoogloea ramigera ATCC 19623 as Shinella zoogloeoides sp. nov.</title>
        <authorList>
            <person name="Gao J."/>
        </authorList>
    </citation>
    <scope>NUCLEOTIDE SEQUENCE [LARGE SCALE GENOMIC DNA]</scope>
    <source>
        <strain evidence="8 9">DSM 287</strain>
    </source>
</reference>
<dbReference type="EMBL" id="WUML01000005">
    <property type="protein sequence ID" value="MXO00505.1"/>
    <property type="molecule type" value="Genomic_DNA"/>
</dbReference>
<dbReference type="Proteomes" id="UP000440304">
    <property type="component" value="Unassembled WGS sequence"/>
</dbReference>
<organism evidence="8 9">
    <name type="scientific">Shinella zoogloeoides</name>
    <name type="common">Crabtreella saccharophila</name>
    <dbReference type="NCBI Taxonomy" id="352475"/>
    <lineage>
        <taxon>Bacteria</taxon>
        <taxon>Pseudomonadati</taxon>
        <taxon>Pseudomonadota</taxon>
        <taxon>Alphaproteobacteria</taxon>
        <taxon>Hyphomicrobiales</taxon>
        <taxon>Rhizobiaceae</taxon>
        <taxon>Shinella</taxon>
    </lineage>
</organism>
<dbReference type="Pfam" id="PF13440">
    <property type="entry name" value="Polysacc_synt_3"/>
    <property type="match status" value="1"/>
</dbReference>
<evidence type="ECO:0000256" key="4">
    <source>
        <dbReference type="ARBA" id="ARBA00022692"/>
    </source>
</evidence>
<gene>
    <name evidence="8" type="ORF">GR156_09345</name>
</gene>
<dbReference type="AlphaFoldDB" id="A0A6N8TDI7"/>
<keyword evidence="3" id="KW-1003">Cell membrane</keyword>
<dbReference type="GO" id="GO:0005886">
    <property type="term" value="C:plasma membrane"/>
    <property type="evidence" value="ECO:0007669"/>
    <property type="project" value="UniProtKB-SubCell"/>
</dbReference>
<feature type="transmembrane region" description="Helical" evidence="7">
    <location>
        <begin position="155"/>
        <end position="177"/>
    </location>
</feature>
<sequence length="491" mass="52601">MSSSADVPLSQRTVRAGLWTVGARLSSRVIDLVALLVLARFLGPADFGLVATAMTIIFIVEAILELPLTSALIRLPEISRRAYDTAFTLGFLRGMAVAAVMAALSYPLARFYGDERLVPLICALALAPAMRGLASPRMVQFEKTMDFRRRGIVEFLGKATAAAVAITIAVATGSYWAIAASTITAPTVMMIVSYIMAPMLPRLTLVDWPLFADVVGWNFASQILAAINWQIDRLLLPRYIDTASFGRFTAANDLASLPFQAVAAPAAGPLMAAFVNAREKGTLRETYLKSSGGLVLLLLPILCFMALLSGPVIRVLLGAKWGEAAPILTWFALIALIALPSIPMPSLAMLVGRSRALAVRSLAELCVRVPLSLAGVIFFGIPGAIVAKLGGTLAACISSFYLTRDLAGVRIIDQLSVVVRPLLAVIPAALVLDLCEIYLNFDDNLYSSFVLTGAMYCLTYAASIYLLWVAARRPAGVEASLAGMLARFVRR</sequence>
<name>A0A6N8TDI7_SHIZO</name>
<evidence type="ECO:0000256" key="3">
    <source>
        <dbReference type="ARBA" id="ARBA00022475"/>
    </source>
</evidence>
<evidence type="ECO:0000256" key="1">
    <source>
        <dbReference type="ARBA" id="ARBA00004651"/>
    </source>
</evidence>
<evidence type="ECO:0000256" key="6">
    <source>
        <dbReference type="ARBA" id="ARBA00023136"/>
    </source>
</evidence>
<accession>A0A6N8TDI7</accession>
<evidence type="ECO:0000313" key="9">
    <source>
        <dbReference type="Proteomes" id="UP000440304"/>
    </source>
</evidence>
<feature type="transmembrane region" description="Helical" evidence="7">
    <location>
        <begin position="327"/>
        <end position="350"/>
    </location>
</feature>
<evidence type="ECO:0000256" key="7">
    <source>
        <dbReference type="SAM" id="Phobius"/>
    </source>
</evidence>
<keyword evidence="4 7" id="KW-0812">Transmembrane</keyword>
<keyword evidence="5 7" id="KW-1133">Transmembrane helix</keyword>
<feature type="transmembrane region" description="Helical" evidence="7">
    <location>
        <begin position="49"/>
        <end position="73"/>
    </location>
</feature>
<feature type="transmembrane region" description="Helical" evidence="7">
    <location>
        <begin position="287"/>
        <end position="307"/>
    </location>
</feature>
<dbReference type="PANTHER" id="PTHR30250">
    <property type="entry name" value="PST FAMILY PREDICTED COLANIC ACID TRANSPORTER"/>
    <property type="match status" value="1"/>
</dbReference>
<feature type="transmembrane region" description="Helical" evidence="7">
    <location>
        <begin position="445"/>
        <end position="468"/>
    </location>
</feature>